<dbReference type="GO" id="GO:0051017">
    <property type="term" value="P:actin filament bundle assembly"/>
    <property type="evidence" value="ECO:0007669"/>
    <property type="project" value="TreeGrafter"/>
</dbReference>
<proteinExistence type="inferred from homology"/>
<evidence type="ECO:0000256" key="1">
    <source>
        <dbReference type="ARBA" id="ARBA00005641"/>
    </source>
</evidence>
<dbReference type="PANTHER" id="PTHR10551:SF13">
    <property type="entry name" value="GLUCAN 1,3-BETA-GLUCOSIDASE ARB_04467-RELATED"/>
    <property type="match status" value="1"/>
</dbReference>
<dbReference type="GO" id="GO:0005737">
    <property type="term" value="C:cytoplasm"/>
    <property type="evidence" value="ECO:0007669"/>
    <property type="project" value="TreeGrafter"/>
</dbReference>
<dbReference type="Pfam" id="PF00150">
    <property type="entry name" value="Cellulase"/>
    <property type="match status" value="1"/>
</dbReference>
<dbReference type="InterPro" id="IPR001547">
    <property type="entry name" value="Glyco_hydro_5"/>
</dbReference>
<dbReference type="Pfam" id="PF25490">
    <property type="entry name" value="DUF7910"/>
    <property type="match status" value="1"/>
</dbReference>
<sequence>MQLWRVNETAFNFRVHSKQFVGLENKAAGGEGNNLVAVSDSPSHLETFQIVRNDADPTLVRIQASNGLFLQATSANSIRADYDGSGWEESNPCVFKMTILKERSIKGEYQITNGYGPDRASKIMRDHWNTYITEEDFKYISENGLNAVRIPVGWWIAHDPTPPTPFVGGSSQALDNAFTWAQYGNRSNLAGIELMNEPRGVDVESLKKYYQAGYEAVRKHSLSAYVIMSNPLGMDSKVLLPFASAFEKAVIDVHYYNLFWDAFSKMTVQQNIDFITHNRASDLTSLTAPNGPLIFVGEWSGEWNPKDASKEEYQKYAEVQVEVYSRATFGWAYWAYKCESNYWNLKWMIDNNYIKL</sequence>
<evidence type="ECO:0000259" key="5">
    <source>
        <dbReference type="Pfam" id="PF00150"/>
    </source>
</evidence>
<comment type="similarity">
    <text evidence="1 4">Belongs to the glycosyl hydrolase 5 (cellulase A) family.</text>
</comment>
<dbReference type="InterPro" id="IPR057232">
    <property type="entry name" value="DUF7910"/>
</dbReference>
<protein>
    <submittedName>
        <fullName evidence="7">Putative glucan 1,3-beta-glucosidase A</fullName>
    </submittedName>
</protein>
<reference evidence="7" key="1">
    <citation type="submission" date="2020-09" db="EMBL/GenBank/DDBJ databases">
        <title>Genome-Enabled Discovery of Anthraquinone Biosynthesis in Senna tora.</title>
        <authorList>
            <person name="Kang S.-H."/>
            <person name="Pandey R.P."/>
            <person name="Lee C.-M."/>
            <person name="Sim J.-S."/>
            <person name="Jeong J.-T."/>
            <person name="Choi B.-S."/>
            <person name="Jung M."/>
            <person name="Ginzburg D."/>
            <person name="Zhao K."/>
            <person name="Won S.Y."/>
            <person name="Oh T.-J."/>
            <person name="Yu Y."/>
            <person name="Kim N.-H."/>
            <person name="Lee O.R."/>
            <person name="Lee T.-H."/>
            <person name="Bashyal P."/>
            <person name="Kim T.-S."/>
            <person name="Lee W.-H."/>
            <person name="Kawkins C."/>
            <person name="Kim C.-K."/>
            <person name="Kim J.S."/>
            <person name="Ahn B.O."/>
            <person name="Rhee S.Y."/>
            <person name="Sohng J.K."/>
        </authorList>
    </citation>
    <scope>NUCLEOTIDE SEQUENCE</scope>
    <source>
        <tissue evidence="7">Leaf</tissue>
    </source>
</reference>
<name>A0A835C7E1_9FABA</name>
<evidence type="ECO:0000256" key="2">
    <source>
        <dbReference type="ARBA" id="ARBA00022801"/>
    </source>
</evidence>
<keyword evidence="2 4" id="KW-0378">Hydrolase</keyword>
<dbReference type="InterPro" id="IPR017853">
    <property type="entry name" value="GH"/>
</dbReference>
<dbReference type="SUPFAM" id="SSF51445">
    <property type="entry name" value="(Trans)glycosidases"/>
    <property type="match status" value="1"/>
</dbReference>
<dbReference type="PANTHER" id="PTHR10551">
    <property type="entry name" value="FASCIN"/>
    <property type="match status" value="1"/>
</dbReference>
<evidence type="ECO:0000313" key="7">
    <source>
        <dbReference type="EMBL" id="KAF7834266.1"/>
    </source>
</evidence>
<dbReference type="InterPro" id="IPR010431">
    <property type="entry name" value="Fascin"/>
</dbReference>
<dbReference type="CDD" id="cd00257">
    <property type="entry name" value="beta-trefoil_FSCN-like"/>
    <property type="match status" value="1"/>
</dbReference>
<evidence type="ECO:0000256" key="4">
    <source>
        <dbReference type="RuleBase" id="RU361153"/>
    </source>
</evidence>
<dbReference type="Gene3D" id="2.80.10.50">
    <property type="match status" value="1"/>
</dbReference>
<dbReference type="GO" id="GO:0051015">
    <property type="term" value="F:actin filament binding"/>
    <property type="evidence" value="ECO:0007669"/>
    <property type="project" value="InterPro"/>
</dbReference>
<dbReference type="EMBL" id="JAAIUW010000004">
    <property type="protein sequence ID" value="KAF7834266.1"/>
    <property type="molecule type" value="Genomic_DNA"/>
</dbReference>
<keyword evidence="8" id="KW-1185">Reference proteome</keyword>
<dbReference type="Gene3D" id="3.20.20.80">
    <property type="entry name" value="Glycosidases"/>
    <property type="match status" value="2"/>
</dbReference>
<accession>A0A835C7E1</accession>
<organism evidence="7 8">
    <name type="scientific">Senna tora</name>
    <dbReference type="NCBI Taxonomy" id="362788"/>
    <lineage>
        <taxon>Eukaryota</taxon>
        <taxon>Viridiplantae</taxon>
        <taxon>Streptophyta</taxon>
        <taxon>Embryophyta</taxon>
        <taxon>Tracheophyta</taxon>
        <taxon>Spermatophyta</taxon>
        <taxon>Magnoliopsida</taxon>
        <taxon>eudicotyledons</taxon>
        <taxon>Gunneridae</taxon>
        <taxon>Pentapetalae</taxon>
        <taxon>rosids</taxon>
        <taxon>fabids</taxon>
        <taxon>Fabales</taxon>
        <taxon>Fabaceae</taxon>
        <taxon>Caesalpinioideae</taxon>
        <taxon>Cassia clade</taxon>
        <taxon>Senna</taxon>
    </lineage>
</organism>
<dbReference type="Proteomes" id="UP000634136">
    <property type="component" value="Unassembled WGS sequence"/>
</dbReference>
<dbReference type="InterPro" id="IPR008999">
    <property type="entry name" value="Actin-crosslinking"/>
</dbReference>
<dbReference type="GO" id="GO:0015629">
    <property type="term" value="C:actin cytoskeleton"/>
    <property type="evidence" value="ECO:0007669"/>
    <property type="project" value="TreeGrafter"/>
</dbReference>
<evidence type="ECO:0000256" key="3">
    <source>
        <dbReference type="ARBA" id="ARBA00023295"/>
    </source>
</evidence>
<dbReference type="SUPFAM" id="SSF50405">
    <property type="entry name" value="Actin-crosslinking proteins"/>
    <property type="match status" value="1"/>
</dbReference>
<dbReference type="GO" id="GO:0000272">
    <property type="term" value="P:polysaccharide catabolic process"/>
    <property type="evidence" value="ECO:0007669"/>
    <property type="project" value="InterPro"/>
</dbReference>
<gene>
    <name evidence="7" type="ORF">G2W53_009125</name>
</gene>
<comment type="caution">
    <text evidence="7">The sequence shown here is derived from an EMBL/GenBank/DDBJ whole genome shotgun (WGS) entry which is preliminary data.</text>
</comment>
<keyword evidence="3 4" id="KW-0326">Glycosidase</keyword>
<evidence type="ECO:0000259" key="6">
    <source>
        <dbReference type="Pfam" id="PF25490"/>
    </source>
</evidence>
<dbReference type="GO" id="GO:0016477">
    <property type="term" value="P:cell migration"/>
    <property type="evidence" value="ECO:0007669"/>
    <property type="project" value="TreeGrafter"/>
</dbReference>
<feature type="domain" description="DUF7910" evidence="6">
    <location>
        <begin position="2"/>
        <end position="99"/>
    </location>
</feature>
<evidence type="ECO:0000313" key="8">
    <source>
        <dbReference type="Proteomes" id="UP000634136"/>
    </source>
</evidence>
<dbReference type="GO" id="GO:0004553">
    <property type="term" value="F:hydrolase activity, hydrolyzing O-glycosyl compounds"/>
    <property type="evidence" value="ECO:0007669"/>
    <property type="project" value="InterPro"/>
</dbReference>
<dbReference type="AlphaFoldDB" id="A0A835C7E1"/>
<feature type="domain" description="Glycoside hydrolase family 5" evidence="5">
    <location>
        <begin position="181"/>
        <end position="337"/>
    </location>
</feature>
<dbReference type="OrthoDB" id="62120at2759"/>
<dbReference type="GO" id="GO:0007163">
    <property type="term" value="P:establishment or maintenance of cell polarity"/>
    <property type="evidence" value="ECO:0007669"/>
    <property type="project" value="TreeGrafter"/>
</dbReference>